<name>A0A2A6Z954_9FIRM</name>
<evidence type="ECO:0008006" key="3">
    <source>
        <dbReference type="Google" id="ProtNLM"/>
    </source>
</evidence>
<organism evidence="1 2">
    <name type="scientific">Faecalibacterium langellae</name>
    <dbReference type="NCBI Taxonomy" id="3435293"/>
    <lineage>
        <taxon>Bacteria</taxon>
        <taxon>Bacillati</taxon>
        <taxon>Bacillota</taxon>
        <taxon>Clostridia</taxon>
        <taxon>Eubacteriales</taxon>
        <taxon>Oscillospiraceae</taxon>
        <taxon>Faecalibacterium</taxon>
    </lineage>
</organism>
<protein>
    <recommendedName>
        <fullName evidence="3">Germination protein, Ger(X)C family</fullName>
    </recommendedName>
</protein>
<sequence>MKQKKLRFLSAVLLIGWCLIFLRCETTEKSMVRALYLAQKEQSITVGLLYQAPEAAADASEASGAVQLQLAQADTLAKALAAAQKQLPQKADYRLCDYLLIDQDASAELLAAYERTVLENRQGRVSAKVSVLEMDDGFLEELPAEKQEFPNKLLEQLKQCADQMPRLYQYQDGMLLPQLRAEKQEVALADTSILWRVENSIELEARQAETARLLLEMGGVHTFWLEGEPVTVRRCSVSVTLQEETASLRLDCQRSYDTPQPSAAQCEQLAELCTQTVQSFWQQGIDLVHLQQRSALQNGVGREKITIKNACPQLQADVRFLPM</sequence>
<evidence type="ECO:0000313" key="2">
    <source>
        <dbReference type="Proteomes" id="UP000220752"/>
    </source>
</evidence>
<proteinExistence type="predicted"/>
<dbReference type="EMBL" id="NMTQ01000036">
    <property type="protein sequence ID" value="PDX57891.1"/>
    <property type="molecule type" value="Genomic_DNA"/>
</dbReference>
<dbReference type="AlphaFoldDB" id="A0A2A6Z954"/>
<accession>A0A2A6Z954</accession>
<reference evidence="1 2" key="1">
    <citation type="journal article" date="2017" name="Front. Microbiol.">
        <title>New Insights into the Diversity of the Genus Faecalibacterium.</title>
        <authorList>
            <person name="Benevides L."/>
            <person name="Burman S."/>
            <person name="Martin R."/>
            <person name="Robert V."/>
            <person name="Thomas M."/>
            <person name="Miquel S."/>
            <person name="Chain F."/>
            <person name="Sokol H."/>
            <person name="Bermudez-Humaran L.G."/>
            <person name="Morrison M."/>
            <person name="Langella P."/>
            <person name="Azevedo V.A."/>
            <person name="Chatel J.M."/>
            <person name="Soares S."/>
        </authorList>
    </citation>
    <scope>NUCLEOTIDE SEQUENCE [LARGE SCALE GENOMIC DNA]</scope>
    <source>
        <strain evidence="2">CNCM I-4540</strain>
    </source>
</reference>
<evidence type="ECO:0000313" key="1">
    <source>
        <dbReference type="EMBL" id="PDX57891.1"/>
    </source>
</evidence>
<dbReference type="Proteomes" id="UP000220752">
    <property type="component" value="Unassembled WGS sequence"/>
</dbReference>
<comment type="caution">
    <text evidence="1">The sequence shown here is derived from an EMBL/GenBank/DDBJ whole genome shotgun (WGS) entry which is preliminary data.</text>
</comment>
<keyword evidence="2" id="KW-1185">Reference proteome</keyword>
<gene>
    <name evidence="1" type="ORF">CGS46_11010</name>
</gene>